<dbReference type="InterPro" id="IPR008136">
    <property type="entry name" value="CinA_C"/>
</dbReference>
<evidence type="ECO:0000259" key="1">
    <source>
        <dbReference type="Pfam" id="PF02464"/>
    </source>
</evidence>
<keyword evidence="3" id="KW-1185">Reference proteome</keyword>
<reference evidence="2 3" key="1">
    <citation type="submission" date="2020-08" db="EMBL/GenBank/DDBJ databases">
        <authorList>
            <person name="Liu C."/>
            <person name="Sun Q."/>
        </authorList>
    </citation>
    <scope>NUCLEOTIDE SEQUENCE [LARGE SCALE GENOMIC DNA]</scope>
    <source>
        <strain evidence="2 3">NSJ-29</strain>
    </source>
</reference>
<dbReference type="Proteomes" id="UP000515860">
    <property type="component" value="Chromosome"/>
</dbReference>
<dbReference type="KEGG" id="whj:H9Q79_04250"/>
<dbReference type="RefSeq" id="WP_249329254.1">
    <property type="nucleotide sequence ID" value="NZ_CP060635.1"/>
</dbReference>
<name>A0A7G9GFC4_9FIRM</name>
<dbReference type="Pfam" id="PF02464">
    <property type="entry name" value="CinA"/>
    <property type="match status" value="1"/>
</dbReference>
<dbReference type="EMBL" id="CP060635">
    <property type="protein sequence ID" value="QNM09506.1"/>
    <property type="molecule type" value="Genomic_DNA"/>
</dbReference>
<gene>
    <name evidence="2" type="ORF">H9Q79_04250</name>
</gene>
<proteinExistence type="predicted"/>
<dbReference type="Gene3D" id="3.90.950.20">
    <property type="entry name" value="CinA-like"/>
    <property type="match status" value="1"/>
</dbReference>
<evidence type="ECO:0000313" key="3">
    <source>
        <dbReference type="Proteomes" id="UP000515860"/>
    </source>
</evidence>
<feature type="domain" description="CinA C-terminal" evidence="1">
    <location>
        <begin position="8"/>
        <end position="160"/>
    </location>
</feature>
<sequence length="166" mass="17725">MYCEKYKKSLEEQTVDALLGRNWEITTVESCTGGAVAARIVNVPGASDVLKEGYITYCDAAKMKLAGVRRETLEAYTAVSRQTAEEMALGGIRASGADVALAVTGLAGPGGGTEERPVGLVYVGCAVHERVTVKELHLKGSRREIRDQAADEALKLALECILRSIP</sequence>
<evidence type="ECO:0000313" key="2">
    <source>
        <dbReference type="EMBL" id="QNM09506.1"/>
    </source>
</evidence>
<protein>
    <submittedName>
        <fullName evidence="2">CinA family protein</fullName>
    </submittedName>
</protein>
<accession>A0A7G9GFC4</accession>
<dbReference type="SUPFAM" id="SSF142433">
    <property type="entry name" value="CinA-like"/>
    <property type="match status" value="1"/>
</dbReference>
<organism evidence="2 3">
    <name type="scientific">Wansuia hejianensis</name>
    <dbReference type="NCBI Taxonomy" id="2763667"/>
    <lineage>
        <taxon>Bacteria</taxon>
        <taxon>Bacillati</taxon>
        <taxon>Bacillota</taxon>
        <taxon>Clostridia</taxon>
        <taxon>Lachnospirales</taxon>
        <taxon>Lachnospiraceae</taxon>
        <taxon>Wansuia</taxon>
    </lineage>
</organism>
<dbReference type="AlphaFoldDB" id="A0A7G9GFC4"/>
<dbReference type="NCBIfam" id="TIGR00199">
    <property type="entry name" value="PncC_domain"/>
    <property type="match status" value="1"/>
</dbReference>
<dbReference type="InterPro" id="IPR036653">
    <property type="entry name" value="CinA-like_C"/>
</dbReference>